<evidence type="ECO:0000313" key="2">
    <source>
        <dbReference type="Proteomes" id="UP000002892"/>
    </source>
</evidence>
<dbReference type="Proteomes" id="UP000002892">
    <property type="component" value="Chromosome"/>
</dbReference>
<dbReference type="EMBL" id="CP003639">
    <property type="protein sequence ID" value="AFM42471.1"/>
    <property type="molecule type" value="Genomic_DNA"/>
</dbReference>
<dbReference type="Gene3D" id="6.20.20.10">
    <property type="match status" value="1"/>
</dbReference>
<protein>
    <submittedName>
        <fullName evidence="1">Uncharacterized protein</fullName>
    </submittedName>
</protein>
<gene>
    <name evidence="1" type="ordered locus">Desaci_3590</name>
</gene>
<dbReference type="KEGG" id="dai:Desaci_3590"/>
<dbReference type="OrthoDB" id="3696217at2"/>
<reference evidence="1 2" key="1">
    <citation type="journal article" date="2012" name="J. Bacteriol.">
        <title>Complete genome sequences of Desulfosporosinus orientis DSM765T, Desulfosporosinus youngiae DSM17734T, Desulfosporosinus meridiei DSM13257T, and Desulfosporosinus acidiphilus DSM22704T.</title>
        <authorList>
            <person name="Pester M."/>
            <person name="Brambilla E."/>
            <person name="Alazard D."/>
            <person name="Rattei T."/>
            <person name="Weinmaier T."/>
            <person name="Han J."/>
            <person name="Lucas S."/>
            <person name="Lapidus A."/>
            <person name="Cheng J.F."/>
            <person name="Goodwin L."/>
            <person name="Pitluck S."/>
            <person name="Peters L."/>
            <person name="Ovchinnikova G."/>
            <person name="Teshima H."/>
            <person name="Detter J.C."/>
            <person name="Han C.S."/>
            <person name="Tapia R."/>
            <person name="Land M.L."/>
            <person name="Hauser L."/>
            <person name="Kyrpides N.C."/>
            <person name="Ivanova N.N."/>
            <person name="Pagani I."/>
            <person name="Huntmann M."/>
            <person name="Wei C.L."/>
            <person name="Davenport K.W."/>
            <person name="Daligault H."/>
            <person name="Chain P.S."/>
            <person name="Chen A."/>
            <person name="Mavromatis K."/>
            <person name="Markowitz V."/>
            <person name="Szeto E."/>
            <person name="Mikhailova N."/>
            <person name="Pati A."/>
            <person name="Wagner M."/>
            <person name="Woyke T."/>
            <person name="Ollivier B."/>
            <person name="Klenk H.P."/>
            <person name="Spring S."/>
            <person name="Loy A."/>
        </authorList>
    </citation>
    <scope>NUCLEOTIDE SEQUENCE [LARGE SCALE GENOMIC DNA]</scope>
    <source>
        <strain evidence="2">DSM 22704 / JCM 16185 / SJ4</strain>
    </source>
</reference>
<sequence>MINLDALKEQCPECSGLGKTVNPDWYPLWAAHSNCINAFEVLNGHGLVDVKDTTTLEELDEPIFFVCKECKGRGQILTPLGRSIVEQLLDS</sequence>
<accession>I4D9J7</accession>
<proteinExistence type="predicted"/>
<dbReference type="RefSeq" id="WP_014828459.1">
    <property type="nucleotide sequence ID" value="NC_018068.1"/>
</dbReference>
<name>I4D9J7_DESAJ</name>
<keyword evidence="2" id="KW-1185">Reference proteome</keyword>
<organism evidence="1 2">
    <name type="scientific">Desulfosporosinus acidiphilus (strain DSM 22704 / JCM 16185 / SJ4)</name>
    <dbReference type="NCBI Taxonomy" id="646529"/>
    <lineage>
        <taxon>Bacteria</taxon>
        <taxon>Bacillati</taxon>
        <taxon>Bacillota</taxon>
        <taxon>Clostridia</taxon>
        <taxon>Eubacteriales</taxon>
        <taxon>Desulfitobacteriaceae</taxon>
        <taxon>Desulfosporosinus</taxon>
    </lineage>
</organism>
<evidence type="ECO:0000313" key="1">
    <source>
        <dbReference type="EMBL" id="AFM42471.1"/>
    </source>
</evidence>
<dbReference type="AlphaFoldDB" id="I4D9J7"/>
<dbReference type="HOGENOM" id="CLU_2422095_0_0_9"/>